<reference evidence="2" key="4">
    <citation type="submission" date="2022-10" db="EMBL/GenBank/DDBJ databases">
        <title>Human gut microbiome strain richness.</title>
        <authorList>
            <person name="Chen-Liaw A."/>
        </authorList>
    </citation>
    <scope>NUCLEOTIDE SEQUENCE</scope>
    <source>
        <strain evidence="2">1001283st1_A3_1001283B150304_161114</strain>
    </source>
</reference>
<sequence>MKNQKKYRLPIIKIKKTLRLPILLITLHRLKWHTNLITFEKPMKTGKNTLIGIKLPSSRATYPNLLNIKMNHNSQAQLYIFLNLLNKKGSRSPKE</sequence>
<reference evidence="4 8" key="3">
    <citation type="submission" date="2021-06" db="EMBL/GenBank/DDBJ databases">
        <title>Interrogation of the integrated mobile genetic elements in gut-associated Bacteroides with a consensus prediction approach.</title>
        <authorList>
            <person name="Campbell D.E."/>
            <person name="Leigh J.R."/>
            <person name="Kim T."/>
            <person name="England W."/>
            <person name="Whitaker R.J."/>
            <person name="Degnan P.H."/>
        </authorList>
    </citation>
    <scope>NUCLEOTIDE SEQUENCE [LARGE SCALE GENOMIC DNA]</scope>
    <source>
        <strain evidence="5">VPI-3443</strain>
        <strain evidence="4 8">WAL8669</strain>
    </source>
</reference>
<gene>
    <name evidence="3" type="ORF">DW011_06625</name>
    <name evidence="1" type="ORF">GAN93_09405</name>
    <name evidence="4" type="ORF">KQP68_01990</name>
    <name evidence="5" type="ORF">KQP74_16810</name>
    <name evidence="2" type="ORF">PO127_08440</name>
</gene>
<dbReference type="Proteomes" id="UP000460317">
    <property type="component" value="Unassembled WGS sequence"/>
</dbReference>
<name>A0A139JSM2_BACT4</name>
<dbReference type="Proteomes" id="UP000283616">
    <property type="component" value="Unassembled WGS sequence"/>
</dbReference>
<evidence type="ECO:0000313" key="3">
    <source>
        <dbReference type="EMBL" id="RHL61651.1"/>
    </source>
</evidence>
<reference evidence="3 6" key="1">
    <citation type="submission" date="2018-08" db="EMBL/GenBank/DDBJ databases">
        <title>A genome reference for cultivated species of the human gut microbiota.</title>
        <authorList>
            <person name="Zou Y."/>
            <person name="Xue W."/>
            <person name="Luo G."/>
        </authorList>
    </citation>
    <scope>NUCLEOTIDE SEQUENCE [LARGE SCALE GENOMIC DNA]</scope>
    <source>
        <strain evidence="3 6">AF37-12</strain>
    </source>
</reference>
<dbReference type="EMBL" id="CP083685">
    <property type="protein sequence ID" value="UYU89600.1"/>
    <property type="molecule type" value="Genomic_DNA"/>
</dbReference>
<accession>A0A139JSM2</accession>
<protein>
    <submittedName>
        <fullName evidence="1">Uncharacterized protein</fullName>
    </submittedName>
</protein>
<evidence type="ECO:0000313" key="6">
    <source>
        <dbReference type="Proteomes" id="UP000283616"/>
    </source>
</evidence>
<dbReference type="RefSeq" id="WP_055229305.1">
    <property type="nucleotide sequence ID" value="NZ_BQNN01000001.1"/>
</dbReference>
<evidence type="ECO:0000313" key="8">
    <source>
        <dbReference type="Proteomes" id="UP001156218"/>
    </source>
</evidence>
<dbReference type="EMBL" id="QROV01000006">
    <property type="protein sequence ID" value="RHL61651.1"/>
    <property type="molecule type" value="Genomic_DNA"/>
</dbReference>
<dbReference type="EMBL" id="CP083680">
    <property type="protein sequence ID" value="UYU67073.1"/>
    <property type="molecule type" value="Genomic_DNA"/>
</dbReference>
<evidence type="ECO:0000313" key="1">
    <source>
        <dbReference type="EMBL" id="KAB4452831.1"/>
    </source>
</evidence>
<dbReference type="EMBL" id="JAQNVG010000011">
    <property type="protein sequence ID" value="MDC2235774.1"/>
    <property type="molecule type" value="Genomic_DNA"/>
</dbReference>
<evidence type="ECO:0000313" key="2">
    <source>
        <dbReference type="EMBL" id="MDC2235774.1"/>
    </source>
</evidence>
<dbReference type="Proteomes" id="UP001162960">
    <property type="component" value="Chromosome"/>
</dbReference>
<dbReference type="Proteomes" id="UP001217776">
    <property type="component" value="Unassembled WGS sequence"/>
</dbReference>
<dbReference type="EMBL" id="WCSB01000007">
    <property type="protein sequence ID" value="KAB4452831.1"/>
    <property type="molecule type" value="Genomic_DNA"/>
</dbReference>
<evidence type="ECO:0000313" key="7">
    <source>
        <dbReference type="Proteomes" id="UP000460317"/>
    </source>
</evidence>
<reference evidence="1 7" key="2">
    <citation type="journal article" date="2019" name="Nat. Med.">
        <title>A library of human gut bacterial isolates paired with longitudinal multiomics data enables mechanistic microbiome research.</title>
        <authorList>
            <person name="Poyet M."/>
            <person name="Groussin M."/>
            <person name="Gibbons S.M."/>
            <person name="Avila-Pacheco J."/>
            <person name="Jiang X."/>
            <person name="Kearney S.M."/>
            <person name="Perrotta A.R."/>
            <person name="Berdy B."/>
            <person name="Zhao S."/>
            <person name="Lieberman T.D."/>
            <person name="Swanson P.K."/>
            <person name="Smith M."/>
            <person name="Roesemann S."/>
            <person name="Alexander J.E."/>
            <person name="Rich S.A."/>
            <person name="Livny J."/>
            <person name="Vlamakis H."/>
            <person name="Clish C."/>
            <person name="Bullock K."/>
            <person name="Deik A."/>
            <person name="Scott J."/>
            <person name="Pierce K.A."/>
            <person name="Xavier R.J."/>
            <person name="Alm E.J."/>
        </authorList>
    </citation>
    <scope>NUCLEOTIDE SEQUENCE [LARGE SCALE GENOMIC DNA]</scope>
    <source>
        <strain evidence="1 7">BIOML-A165</strain>
    </source>
</reference>
<evidence type="ECO:0000313" key="5">
    <source>
        <dbReference type="EMBL" id="UYU89600.1"/>
    </source>
</evidence>
<proteinExistence type="predicted"/>
<dbReference type="Proteomes" id="UP001156218">
    <property type="component" value="Chromosome"/>
</dbReference>
<organism evidence="1 7">
    <name type="scientific">Bacteroides thetaiotaomicron</name>
    <dbReference type="NCBI Taxonomy" id="818"/>
    <lineage>
        <taxon>Bacteria</taxon>
        <taxon>Pseudomonadati</taxon>
        <taxon>Bacteroidota</taxon>
        <taxon>Bacteroidia</taxon>
        <taxon>Bacteroidales</taxon>
        <taxon>Bacteroidaceae</taxon>
        <taxon>Bacteroides</taxon>
    </lineage>
</organism>
<dbReference type="AlphaFoldDB" id="A0A139JSM2"/>
<evidence type="ECO:0000313" key="4">
    <source>
        <dbReference type="EMBL" id="UYU67073.1"/>
    </source>
</evidence>